<proteinExistence type="inferred from homology"/>
<dbReference type="GO" id="GO:0106316">
    <property type="term" value="F:nitrite reductase (NADH) activity"/>
    <property type="evidence" value="ECO:0007669"/>
    <property type="project" value="UniProtKB-EC"/>
</dbReference>
<keyword evidence="9" id="KW-0560">Oxidoreductase</keyword>
<dbReference type="Proteomes" id="UP000585681">
    <property type="component" value="Unassembled WGS sequence"/>
</dbReference>
<dbReference type="PRINTS" id="PR00469">
    <property type="entry name" value="PNDRDTASEII"/>
</dbReference>
<dbReference type="InterPro" id="IPR041854">
    <property type="entry name" value="BFD-like_2Fe2S-bd_dom_sf"/>
</dbReference>
<feature type="transmembrane region" description="Helical" evidence="5">
    <location>
        <begin position="529"/>
        <end position="548"/>
    </location>
</feature>
<keyword evidence="5" id="KW-1133">Transmembrane helix</keyword>
<dbReference type="InterPro" id="IPR016156">
    <property type="entry name" value="FAD/NAD-linked_Rdtase_dimer_sf"/>
</dbReference>
<dbReference type="PRINTS" id="PR00368">
    <property type="entry name" value="FADPNR"/>
</dbReference>
<accession>A0A840CB84</accession>
<evidence type="ECO:0000256" key="2">
    <source>
        <dbReference type="ARBA" id="ARBA00006442"/>
    </source>
</evidence>
<feature type="domain" description="BFD-like [2Fe-2S]-binding" evidence="6">
    <location>
        <begin position="428"/>
        <end position="475"/>
    </location>
</feature>
<organism evidence="9 10">
    <name type="scientific">Actibacterium naphthalenivorans</name>
    <dbReference type="NCBI Taxonomy" id="1614693"/>
    <lineage>
        <taxon>Bacteria</taxon>
        <taxon>Pseudomonadati</taxon>
        <taxon>Pseudomonadota</taxon>
        <taxon>Alphaproteobacteria</taxon>
        <taxon>Rhodobacterales</taxon>
        <taxon>Roseobacteraceae</taxon>
        <taxon>Actibacterium</taxon>
    </lineage>
</organism>
<reference evidence="9" key="1">
    <citation type="submission" date="2020-08" db="EMBL/GenBank/DDBJ databases">
        <title>Genomic Encyclopedia of Type Strains, Phase IV (KMG-IV): sequencing the most valuable type-strain genomes for metagenomic binning, comparative biology and taxonomic classification.</title>
        <authorList>
            <person name="Goeker M."/>
        </authorList>
    </citation>
    <scope>NUCLEOTIDE SEQUENCE [LARGE SCALE GENOMIC DNA]</scope>
    <source>
        <strain evidence="9">DSM 105040</strain>
    </source>
</reference>
<feature type="transmembrane region" description="Helical" evidence="5">
    <location>
        <begin position="593"/>
        <end position="615"/>
    </location>
</feature>
<evidence type="ECO:0000313" key="9">
    <source>
        <dbReference type="EMBL" id="MBB4023271.1"/>
    </source>
</evidence>
<dbReference type="Gene3D" id="3.50.50.60">
    <property type="entry name" value="FAD/NAD(P)-binding domain"/>
    <property type="match status" value="2"/>
</dbReference>
<dbReference type="PANTHER" id="PTHR43429:SF3">
    <property type="entry name" value="NITRITE REDUCTASE [NAD(P)H]"/>
    <property type="match status" value="1"/>
</dbReference>
<keyword evidence="3" id="KW-0285">Flavoprotein</keyword>
<evidence type="ECO:0000259" key="6">
    <source>
        <dbReference type="Pfam" id="PF04324"/>
    </source>
</evidence>
<evidence type="ECO:0000256" key="1">
    <source>
        <dbReference type="ARBA" id="ARBA00001974"/>
    </source>
</evidence>
<feature type="domain" description="NADH-rubredoxin oxidoreductase C-terminal" evidence="8">
    <location>
        <begin position="325"/>
        <end position="391"/>
    </location>
</feature>
<dbReference type="Gene3D" id="1.10.10.1100">
    <property type="entry name" value="BFD-like [2Fe-2S]-binding domain"/>
    <property type="match status" value="1"/>
</dbReference>
<keyword evidence="5" id="KW-0812">Transmembrane</keyword>
<evidence type="ECO:0000256" key="3">
    <source>
        <dbReference type="ARBA" id="ARBA00022630"/>
    </source>
</evidence>
<dbReference type="Pfam" id="PF07992">
    <property type="entry name" value="Pyr_redox_2"/>
    <property type="match status" value="1"/>
</dbReference>
<evidence type="ECO:0000313" key="10">
    <source>
        <dbReference type="Proteomes" id="UP000585681"/>
    </source>
</evidence>
<dbReference type="InterPro" id="IPR023753">
    <property type="entry name" value="FAD/NAD-binding_dom"/>
</dbReference>
<dbReference type="EMBL" id="JACIEQ010000005">
    <property type="protein sequence ID" value="MBB4023271.1"/>
    <property type="molecule type" value="Genomic_DNA"/>
</dbReference>
<dbReference type="InterPro" id="IPR007419">
    <property type="entry name" value="BFD-like_2Fe2S-bd_dom"/>
</dbReference>
<comment type="cofactor">
    <cofactor evidence="1">
        <name>FAD</name>
        <dbReference type="ChEBI" id="CHEBI:57692"/>
    </cofactor>
</comment>
<comment type="caution">
    <text evidence="9">The sequence shown here is derived from an EMBL/GenBank/DDBJ whole genome shotgun (WGS) entry which is preliminary data.</text>
</comment>
<dbReference type="SUPFAM" id="SSF51905">
    <property type="entry name" value="FAD/NAD(P)-binding domain"/>
    <property type="match status" value="1"/>
</dbReference>
<protein>
    <submittedName>
        <fullName evidence="9">Nitrite reductase (NADH) large subunit</fullName>
        <ecNumber evidence="9">1.7.1.15</ecNumber>
    </submittedName>
</protein>
<feature type="transmembrane region" description="Helical" evidence="5">
    <location>
        <begin position="568"/>
        <end position="587"/>
    </location>
</feature>
<keyword evidence="10" id="KW-1185">Reference proteome</keyword>
<dbReference type="InterPro" id="IPR036188">
    <property type="entry name" value="FAD/NAD-bd_sf"/>
</dbReference>
<comment type="similarity">
    <text evidence="2">Belongs to the FAD-dependent oxidoreductase family.</text>
</comment>
<evidence type="ECO:0000259" key="8">
    <source>
        <dbReference type="Pfam" id="PF18267"/>
    </source>
</evidence>
<feature type="transmembrane region" description="Helical" evidence="5">
    <location>
        <begin position="636"/>
        <end position="661"/>
    </location>
</feature>
<evidence type="ECO:0000259" key="7">
    <source>
        <dbReference type="Pfam" id="PF07992"/>
    </source>
</evidence>
<dbReference type="EC" id="1.7.1.15" evidence="9"/>
<keyword evidence="4" id="KW-0274">FAD</keyword>
<evidence type="ECO:0000256" key="5">
    <source>
        <dbReference type="SAM" id="Phobius"/>
    </source>
</evidence>
<dbReference type="Pfam" id="PF04324">
    <property type="entry name" value="Fer2_BFD"/>
    <property type="match status" value="1"/>
</dbReference>
<keyword evidence="5" id="KW-0472">Membrane</keyword>
<dbReference type="Pfam" id="PF18267">
    <property type="entry name" value="Rubredoxin_C"/>
    <property type="match status" value="1"/>
</dbReference>
<dbReference type="Gene3D" id="3.30.390.30">
    <property type="match status" value="1"/>
</dbReference>
<evidence type="ECO:0000256" key="4">
    <source>
        <dbReference type="ARBA" id="ARBA00022827"/>
    </source>
</evidence>
<dbReference type="AlphaFoldDB" id="A0A840CB84"/>
<sequence length="662" mass="69812">MAESAPQSVPDIPAKSNDPVIVIGGGPVGMRAANEIARHGRTVTVLAAESFQPYNRVKLTPLLAGDVQFGEIETPRANEGSGRLTCRTGIPVVKIDRDNRRVRGADGTLWPYSKLVIATGSHAFVPAIPGHDLPGVYTFRTAADASALLARSFSARRVIVIGGGLLGLEAARGMRKRQAHVTVIEHEGRVMPRQLDTEAGVLLADKIKALGVSVHTGVAVKRIEGAGKVETVHLASGEVLPCDTVIVCTGVRANTGLALDAGLPIGRGIVVNDRMQTADPDIFAVGECAEHAGLVYGLVGPGYEQADTAAAVIAGESAAYGGSVPATKLKVIGAEVFSAGQIEQLEVAPGVRSHVWRGDGQYRRIFIRNGKLAGAIAIGAWPQASQAQNGVQDGATVYPWMLYRFRRTGLLWPEEALSVTELPASATVCNCTGVTCGRLRDSMAAGATSADALSLATGAGSVCGTCKPLLEELVNAGGPPKPVRLFRPILALSALAALAALVLSAAPRVPFPDQFTTESLAQWLWRDNIVKQWTGYILLGLTVAALLIGLRKRLRVMDRLGSFDLWRLVHLGIGLLAAAGLFLHTGLRPGANLNLALFTAFTATVIFGALSGLTTGGDHALRARRIGTARKPARRLPTWVHIVAVWPLPVLLLVHVLTVYAF</sequence>
<dbReference type="PANTHER" id="PTHR43429">
    <property type="entry name" value="PYRIDINE NUCLEOTIDE-DISULFIDE OXIDOREDUCTASE DOMAIN-CONTAINING"/>
    <property type="match status" value="1"/>
</dbReference>
<dbReference type="InterPro" id="IPR050260">
    <property type="entry name" value="FAD-bd_OxRdtase"/>
</dbReference>
<feature type="domain" description="FAD/NAD(P)-binding" evidence="7">
    <location>
        <begin position="20"/>
        <end position="309"/>
    </location>
</feature>
<dbReference type="RefSeq" id="WP_054539490.1">
    <property type="nucleotide sequence ID" value="NZ_JACIEQ010000005.1"/>
</dbReference>
<gene>
    <name evidence="9" type="ORF">GGR17_003100</name>
</gene>
<dbReference type="InterPro" id="IPR041575">
    <property type="entry name" value="Rubredoxin_C"/>
</dbReference>
<name>A0A840CB84_9RHOB</name>